<dbReference type="AlphaFoldDB" id="A0A2W4ZXJ0"/>
<sequence length="554" mass="63544">MRKNKINRNSVCPKCTSGKKYKHCCGHHSKQHISPTQAQVQTHYDRHLANELRRQQQQGRGRPMLSAKLNGQQIVAVGNTVFSSDSWKTPADFLGSYIKSAFARDGRDWGTEELKKPFAERHPILQWYQSLCELQQKTLDASKEIQEYAATNAVTCYLGLAYNLYLLQHNVELQDIYIKRLKDIHNFQGTYYELMVAGCLIRAGFKLELEDETNNEFKHCEFSAISLTTGKKYWVEAKARSVAGVLGKSVNGTISKDPTSSLSKQINAAFKKPAADERLIFVDVNTPIENGVMPAWIERANKKLEQMESDTPDDKKAYVFVTNMGFHWHPEEQKVSHAAIAFGFHIPDFSKAGHYRLSEIYRMKKKHIDAHEIMDAIKEYPALPNTFDGQLPSIAYDREEAPPIIGERYGFDDGKGGVMEATVTTAIVSEPEKRMYIGLDNGQMLTREMSDRLVQDYQRHPDTFFGVILEQGKRFEEDDDYGFFEQMVKNHMDYERDNLLNRMKGWPNQDALKALPHEELVMLYCEGLVARIKEMREERQKNISTPPAHLSDKQ</sequence>
<reference evidence="1 2" key="1">
    <citation type="submission" date="2017-08" db="EMBL/GenBank/DDBJ databases">
        <title>Infants hospitalized years apart are colonized by the same room-sourced microbial strains.</title>
        <authorList>
            <person name="Brooks B."/>
            <person name="Olm M.R."/>
            <person name="Firek B.A."/>
            <person name="Baker R."/>
            <person name="Thomas B.C."/>
            <person name="Morowitz M.J."/>
            <person name="Banfield J.F."/>
        </authorList>
    </citation>
    <scope>NUCLEOTIDE SEQUENCE [LARGE SCALE GENOMIC DNA]</scope>
    <source>
        <strain evidence="1">S2_018_000_R2_104</strain>
    </source>
</reference>
<comment type="caution">
    <text evidence="1">The sequence shown here is derived from an EMBL/GenBank/DDBJ whole genome shotgun (WGS) entry which is preliminary data.</text>
</comment>
<proteinExistence type="predicted"/>
<name>A0A2W4ZXJ0_9BACT</name>
<dbReference type="Proteomes" id="UP000249557">
    <property type="component" value="Unassembled WGS sequence"/>
</dbReference>
<gene>
    <name evidence="1" type="ORF">DI626_04965</name>
</gene>
<dbReference type="EMBL" id="QFNK01000077">
    <property type="protein sequence ID" value="PZO87033.1"/>
    <property type="molecule type" value="Genomic_DNA"/>
</dbReference>
<evidence type="ECO:0000313" key="1">
    <source>
        <dbReference type="EMBL" id="PZO87033.1"/>
    </source>
</evidence>
<evidence type="ECO:0008006" key="3">
    <source>
        <dbReference type="Google" id="ProtNLM"/>
    </source>
</evidence>
<protein>
    <recommendedName>
        <fullName evidence="3">SEC-C domain-containing protein</fullName>
    </recommendedName>
</protein>
<accession>A0A2W4ZXJ0</accession>
<evidence type="ECO:0000313" key="2">
    <source>
        <dbReference type="Proteomes" id="UP000249557"/>
    </source>
</evidence>
<organism evidence="1 2">
    <name type="scientific">Micavibrio aeruginosavorus</name>
    <dbReference type="NCBI Taxonomy" id="349221"/>
    <lineage>
        <taxon>Bacteria</taxon>
        <taxon>Pseudomonadati</taxon>
        <taxon>Bdellovibrionota</taxon>
        <taxon>Bdellovibrionia</taxon>
        <taxon>Bdellovibrionales</taxon>
        <taxon>Pseudobdellovibrionaceae</taxon>
        <taxon>Micavibrio</taxon>
    </lineage>
</organism>